<dbReference type="AlphaFoldDB" id="A0A285PM20"/>
<organism evidence="1 2">
    <name type="scientific">Cohaesibacter gelatinilyticus</name>
    <dbReference type="NCBI Taxonomy" id="372072"/>
    <lineage>
        <taxon>Bacteria</taxon>
        <taxon>Pseudomonadati</taxon>
        <taxon>Pseudomonadota</taxon>
        <taxon>Alphaproteobacteria</taxon>
        <taxon>Hyphomicrobiales</taxon>
        <taxon>Cohaesibacteraceae</taxon>
    </lineage>
</organism>
<keyword evidence="2" id="KW-1185">Reference proteome</keyword>
<name>A0A285PM20_9HYPH</name>
<dbReference type="OrthoDB" id="8447245at2"/>
<dbReference type="EMBL" id="OBEL01000006">
    <property type="protein sequence ID" value="SNZ20931.1"/>
    <property type="molecule type" value="Genomic_DNA"/>
</dbReference>
<reference evidence="1 2" key="1">
    <citation type="submission" date="2017-09" db="EMBL/GenBank/DDBJ databases">
        <authorList>
            <person name="Ehlers B."/>
            <person name="Leendertz F.H."/>
        </authorList>
    </citation>
    <scope>NUCLEOTIDE SEQUENCE [LARGE SCALE GENOMIC DNA]</scope>
    <source>
        <strain evidence="1 2">DSM 18289</strain>
    </source>
</reference>
<evidence type="ECO:0008006" key="3">
    <source>
        <dbReference type="Google" id="ProtNLM"/>
    </source>
</evidence>
<dbReference type="RefSeq" id="WP_097155307.1">
    <property type="nucleotide sequence ID" value="NZ_OBEL01000006.1"/>
</dbReference>
<dbReference type="Proteomes" id="UP000219439">
    <property type="component" value="Unassembled WGS sequence"/>
</dbReference>
<evidence type="ECO:0000313" key="2">
    <source>
        <dbReference type="Proteomes" id="UP000219439"/>
    </source>
</evidence>
<proteinExistence type="predicted"/>
<gene>
    <name evidence="1" type="ORF">SAMN06265368_4045</name>
</gene>
<accession>A0A285PM20</accession>
<evidence type="ECO:0000313" key="1">
    <source>
        <dbReference type="EMBL" id="SNZ20931.1"/>
    </source>
</evidence>
<sequence>MTKLPIFLPVKTTHRNTLHCAHEALVRDRLADFLRRQHPVHTAKQVAGRAKIPPRTVERWLAGLSAPRLEHFIALLVAYGPALLKAALDDDGIRRMERDGFDWVERLQRTEVEQQAIDGLEQISQALEQLRASHPAKGRLK</sequence>
<protein>
    <recommendedName>
        <fullName evidence="3">Helix-turn-helix</fullName>
    </recommendedName>
</protein>